<evidence type="ECO:0000256" key="1">
    <source>
        <dbReference type="ARBA" id="ARBA00004953"/>
    </source>
</evidence>
<organism evidence="7 8">
    <name type="scientific">Bilifractor porci</name>
    <dbReference type="NCBI Taxonomy" id="2606636"/>
    <lineage>
        <taxon>Bacteria</taxon>
        <taxon>Bacillati</taxon>
        <taxon>Bacillota</taxon>
        <taxon>Clostridia</taxon>
        <taxon>Lachnospirales</taxon>
        <taxon>Lachnospiraceae</taxon>
        <taxon>Bilifractor</taxon>
    </lineage>
</organism>
<keyword evidence="2" id="KW-0169">Cobalamin biosynthesis</keyword>
<evidence type="ECO:0000259" key="6">
    <source>
        <dbReference type="Pfam" id="PF00590"/>
    </source>
</evidence>
<sequence>MFDILLFAGTEEGRTLAGFLKNCGRQVLVLTATRYGADRIGPGASLTVEEGRLDEKEMADVIRSRAAEKAVVVDATHPYAVQASENIREACRETGRAYLRIYRESTLRPDSSDVLVHSTAEAAAWLKEHPEGKVLLTTGSKELPEFTSVPGFPERFYARILPMKSNLEICERLSLPPSHLICMQGPFSEEMNIALIRQTGASVLVTKDTGAAGGFDEKKSAADKCGCHLLIIGRPSQEHGMSESECLETLKRRFPDLLLPEKAGEAENTSVGAPRRIALVGIGMGSADCRTMTQEALDYCRHADLLIGAGRMLEAVAVPGQRTVKEYRAEEVSRLIREDKESRQIAILLSGDVGFFSGAKNLLRVLPEKTEVMPGISSLIYFCGRLRQSWDDICITSSHGRTCNLVGEICRNEKVFSILGTEDAVRNLCRTLLDYGMADLQIDIGENLSYPEEKLLHGSPEDFVNYSGNALSVLLVQNPNPDFSVAPGIPDESFERDRVPMTKEEIREISVSKLRLTDRSVVYDVGAGSGSVSVETALRAREGKVFAIEKNPVAVQLLYRNKKKFRADNLQIVEGLAPEALEALPAPTHAFIGGSSGNLKDILRLLLKKNPRIRVVINCITLETVGEALDAMKTLPLGHTDIVSVSVARAKKAGPYHMMMGQNPVYILSADGVPDGQQE</sequence>
<dbReference type="PANTHER" id="PTHR43182:SF1">
    <property type="entry name" value="COBALT-PRECORRIN-7 C(5)-METHYLTRANSFERASE"/>
    <property type="match status" value="1"/>
</dbReference>
<dbReference type="InterPro" id="IPR014008">
    <property type="entry name" value="Cbl_synth_MTase_CbiT"/>
</dbReference>
<dbReference type="UniPathway" id="UPA00148"/>
<dbReference type="AlphaFoldDB" id="A0A7X2TN91"/>
<dbReference type="Pfam" id="PF02571">
    <property type="entry name" value="CbiJ"/>
    <property type="match status" value="1"/>
</dbReference>
<comment type="pathway">
    <text evidence="1">Cofactor biosynthesis; adenosylcobalamin biosynthesis.</text>
</comment>
<dbReference type="InterPro" id="IPR000878">
    <property type="entry name" value="4pyrrol_Mease"/>
</dbReference>
<evidence type="ECO:0000256" key="5">
    <source>
        <dbReference type="ARBA" id="ARBA00022691"/>
    </source>
</evidence>
<dbReference type="InterPro" id="IPR050714">
    <property type="entry name" value="Cobalamin_biosynth_MTase"/>
</dbReference>
<evidence type="ECO:0000256" key="2">
    <source>
        <dbReference type="ARBA" id="ARBA00022573"/>
    </source>
</evidence>
<keyword evidence="5" id="KW-0949">S-adenosyl-L-methionine</keyword>
<dbReference type="PANTHER" id="PTHR43182">
    <property type="entry name" value="COBALT-PRECORRIN-6B C(15)-METHYLTRANSFERASE (DECARBOXYLATING)"/>
    <property type="match status" value="1"/>
</dbReference>
<keyword evidence="8" id="KW-1185">Reference proteome</keyword>
<dbReference type="CDD" id="cd11644">
    <property type="entry name" value="Precorrin-6Y-MT"/>
    <property type="match status" value="1"/>
</dbReference>
<dbReference type="GO" id="GO:0009236">
    <property type="term" value="P:cobalamin biosynthetic process"/>
    <property type="evidence" value="ECO:0007669"/>
    <property type="project" value="UniProtKB-UniPathway"/>
</dbReference>
<protein>
    <submittedName>
        <fullName evidence="7">Precorrin-6A reductase</fullName>
        <ecNumber evidence="7">1.3.1.54</ecNumber>
    </submittedName>
</protein>
<dbReference type="Pfam" id="PF00590">
    <property type="entry name" value="TP_methylase"/>
    <property type="match status" value="1"/>
</dbReference>
<dbReference type="GO" id="GO:0016994">
    <property type="term" value="F:precorrin-6A reductase activity"/>
    <property type="evidence" value="ECO:0007669"/>
    <property type="project" value="UniProtKB-EC"/>
</dbReference>
<dbReference type="EC" id="1.3.1.54" evidence="7"/>
<dbReference type="InterPro" id="IPR012818">
    <property type="entry name" value="CbiE"/>
</dbReference>
<dbReference type="InterPro" id="IPR035996">
    <property type="entry name" value="4pyrrol_Methylase_sf"/>
</dbReference>
<dbReference type="EMBL" id="VUMV01000001">
    <property type="protein sequence ID" value="MST80828.1"/>
    <property type="molecule type" value="Genomic_DNA"/>
</dbReference>
<dbReference type="SUPFAM" id="SSF53335">
    <property type="entry name" value="S-adenosyl-L-methionine-dependent methyltransferases"/>
    <property type="match status" value="1"/>
</dbReference>
<feature type="domain" description="Tetrapyrrole methylase" evidence="6">
    <location>
        <begin position="279"/>
        <end position="459"/>
    </location>
</feature>
<keyword evidence="4" id="KW-0808">Transferase</keyword>
<accession>A0A7X2TN91</accession>
<evidence type="ECO:0000256" key="3">
    <source>
        <dbReference type="ARBA" id="ARBA00022603"/>
    </source>
</evidence>
<reference evidence="7 8" key="1">
    <citation type="submission" date="2019-08" db="EMBL/GenBank/DDBJ databases">
        <title>In-depth cultivation of the pig gut microbiome towards novel bacterial diversity and tailored functional studies.</title>
        <authorList>
            <person name="Wylensek D."/>
            <person name="Hitch T.C.A."/>
            <person name="Clavel T."/>
        </authorList>
    </citation>
    <scope>NUCLEOTIDE SEQUENCE [LARGE SCALE GENOMIC DNA]</scope>
    <source>
        <strain evidence="7 8">Oil+RF-744-WCA-WT-13</strain>
    </source>
</reference>
<dbReference type="Gene3D" id="3.40.50.150">
    <property type="entry name" value="Vaccinia Virus protein VP39"/>
    <property type="match status" value="1"/>
</dbReference>
<name>A0A7X2TN91_9FIRM</name>
<gene>
    <name evidence="7" type="primary">cobK</name>
    <name evidence="7" type="ORF">FYJ60_00555</name>
</gene>
<dbReference type="PROSITE" id="PS51014">
    <property type="entry name" value="COBK_CBIJ"/>
    <property type="match status" value="1"/>
</dbReference>
<dbReference type="InterPro" id="IPR014777">
    <property type="entry name" value="4pyrrole_Mease_sub1"/>
</dbReference>
<dbReference type="NCBIfam" id="TIGR02469">
    <property type="entry name" value="CbiT"/>
    <property type="match status" value="1"/>
</dbReference>
<keyword evidence="7" id="KW-0560">Oxidoreductase</keyword>
<dbReference type="SUPFAM" id="SSF53790">
    <property type="entry name" value="Tetrapyrrole methylase"/>
    <property type="match status" value="1"/>
</dbReference>
<evidence type="ECO:0000256" key="4">
    <source>
        <dbReference type="ARBA" id="ARBA00022679"/>
    </source>
</evidence>
<dbReference type="RefSeq" id="WP_154456645.1">
    <property type="nucleotide sequence ID" value="NZ_VUMV01000001.1"/>
</dbReference>
<dbReference type="GO" id="GO:0032259">
    <property type="term" value="P:methylation"/>
    <property type="evidence" value="ECO:0007669"/>
    <property type="project" value="UniProtKB-KW"/>
</dbReference>
<dbReference type="NCBIfam" id="TIGR02467">
    <property type="entry name" value="CbiE"/>
    <property type="match status" value="1"/>
</dbReference>
<dbReference type="CDD" id="cd02440">
    <property type="entry name" value="AdoMet_MTases"/>
    <property type="match status" value="1"/>
</dbReference>
<dbReference type="InterPro" id="IPR003723">
    <property type="entry name" value="Precorrin-6x_reduct"/>
</dbReference>
<dbReference type="GO" id="GO:0008276">
    <property type="term" value="F:protein methyltransferase activity"/>
    <property type="evidence" value="ECO:0007669"/>
    <property type="project" value="InterPro"/>
</dbReference>
<dbReference type="InterPro" id="IPR029063">
    <property type="entry name" value="SAM-dependent_MTases_sf"/>
</dbReference>
<proteinExistence type="predicted"/>
<dbReference type="Gene3D" id="3.40.1010.10">
    <property type="entry name" value="Cobalt-precorrin-4 Transmethylase, Domain 1"/>
    <property type="match status" value="1"/>
</dbReference>
<keyword evidence="3" id="KW-0489">Methyltransferase</keyword>
<dbReference type="NCBIfam" id="TIGR00715">
    <property type="entry name" value="precor6x_red"/>
    <property type="match status" value="1"/>
</dbReference>
<comment type="caution">
    <text evidence="7">The sequence shown here is derived from an EMBL/GenBank/DDBJ whole genome shotgun (WGS) entry which is preliminary data.</text>
</comment>
<evidence type="ECO:0000313" key="8">
    <source>
        <dbReference type="Proteomes" id="UP000466864"/>
    </source>
</evidence>
<dbReference type="Proteomes" id="UP000466864">
    <property type="component" value="Unassembled WGS sequence"/>
</dbReference>
<evidence type="ECO:0000313" key="7">
    <source>
        <dbReference type="EMBL" id="MST80828.1"/>
    </source>
</evidence>